<evidence type="ECO:0000259" key="1">
    <source>
        <dbReference type="SMART" id="SM00382"/>
    </source>
</evidence>
<dbReference type="Gene3D" id="1.10.8.80">
    <property type="entry name" value="Magnesium chelatase subunit I, C-Terminal domain"/>
    <property type="match status" value="1"/>
</dbReference>
<dbReference type="EMBL" id="JAVDUJ010000001">
    <property type="protein sequence ID" value="MDR6940001.1"/>
    <property type="molecule type" value="Genomic_DNA"/>
</dbReference>
<dbReference type="InterPro" id="IPR050764">
    <property type="entry name" value="CbbQ/NirQ/NorQ/GpvN"/>
</dbReference>
<dbReference type="CDD" id="cd00009">
    <property type="entry name" value="AAA"/>
    <property type="match status" value="1"/>
</dbReference>
<dbReference type="GO" id="GO:0016787">
    <property type="term" value="F:hydrolase activity"/>
    <property type="evidence" value="ECO:0007669"/>
    <property type="project" value="UniProtKB-KW"/>
</dbReference>
<sequence>MSEEVPFTAARQSGSNPNFTKFNAIRSEIAKAVVGQESAVTAILIGLLTNGHVLFEGVPGTAKTLLVKALAQAVDLTSKRIQFTPDLMPGDLTGSLIYNAAKAEFTFRPGPVFTNILLADEVNRTPPKTQSALLEAMAEKQVTVDGQPRPLPNPFIVIATQNPIEYEGTYTLPEAQLDRFLLKVTLDLPTTATELEILQRHAQNFDPTNLQTAGIDRVADSADILAARKEVQQVQINDGILEYIVQIIAATRTSPVTLLGVSPRGAVALLHVVRAWAWLNGRDYVTPDDVKALAPATLTHRIKLAPEAELDGLQPSNVIQSILDTVPVPR</sequence>
<dbReference type="InterPro" id="IPR003593">
    <property type="entry name" value="AAA+_ATPase"/>
</dbReference>
<dbReference type="InterPro" id="IPR027417">
    <property type="entry name" value="P-loop_NTPase"/>
</dbReference>
<evidence type="ECO:0000313" key="2">
    <source>
        <dbReference type="EMBL" id="MDR6940001.1"/>
    </source>
</evidence>
<dbReference type="SUPFAM" id="SSF52540">
    <property type="entry name" value="P-loop containing nucleoside triphosphate hydrolases"/>
    <property type="match status" value="1"/>
</dbReference>
<feature type="domain" description="AAA+ ATPase" evidence="1">
    <location>
        <begin position="49"/>
        <end position="190"/>
    </location>
</feature>
<evidence type="ECO:0000313" key="3">
    <source>
        <dbReference type="Proteomes" id="UP001266099"/>
    </source>
</evidence>
<dbReference type="Pfam" id="PF07726">
    <property type="entry name" value="AAA_3"/>
    <property type="match status" value="1"/>
</dbReference>
<dbReference type="EC" id="3.6.3.-" evidence="2"/>
<keyword evidence="2" id="KW-0378">Hydrolase</keyword>
<dbReference type="InterPro" id="IPR041628">
    <property type="entry name" value="ChlI/MoxR_AAA_lid"/>
</dbReference>
<dbReference type="PANTHER" id="PTHR42759:SF1">
    <property type="entry name" value="MAGNESIUM-CHELATASE SUBUNIT CHLD"/>
    <property type="match status" value="1"/>
</dbReference>
<dbReference type="RefSeq" id="WP_309957134.1">
    <property type="nucleotide sequence ID" value="NZ_CP136414.1"/>
</dbReference>
<dbReference type="PANTHER" id="PTHR42759">
    <property type="entry name" value="MOXR FAMILY PROTEIN"/>
    <property type="match status" value="1"/>
</dbReference>
<protein>
    <submittedName>
        <fullName evidence="2">MoxR-like ATPase</fullName>
        <ecNumber evidence="2">3.6.3.-</ecNumber>
    </submittedName>
</protein>
<name>A0ABU1T415_9ACTO</name>
<proteinExistence type="predicted"/>
<gene>
    <name evidence="2" type="ORF">J2S36_001544</name>
</gene>
<keyword evidence="3" id="KW-1185">Reference proteome</keyword>
<dbReference type="PIRSF" id="PIRSF002849">
    <property type="entry name" value="AAA_ATPase_chaperone_MoxR_prd"/>
    <property type="match status" value="1"/>
</dbReference>
<dbReference type="SMART" id="SM00382">
    <property type="entry name" value="AAA"/>
    <property type="match status" value="1"/>
</dbReference>
<accession>A0ABU1T415</accession>
<dbReference type="Proteomes" id="UP001266099">
    <property type="component" value="Unassembled WGS sequence"/>
</dbReference>
<reference evidence="2 3" key="1">
    <citation type="submission" date="2023-07" db="EMBL/GenBank/DDBJ databases">
        <title>Sequencing the genomes of 1000 actinobacteria strains.</title>
        <authorList>
            <person name="Klenk H.-P."/>
        </authorList>
    </citation>
    <scope>NUCLEOTIDE SEQUENCE [LARGE SCALE GENOMIC DNA]</scope>
    <source>
        <strain evidence="2 3">DSM 15539</strain>
    </source>
</reference>
<dbReference type="InterPro" id="IPR011703">
    <property type="entry name" value="ATPase_AAA-3"/>
</dbReference>
<organism evidence="2 3">
    <name type="scientific">Arcanobacterium hippocoleae</name>
    <dbReference type="NCBI Taxonomy" id="149017"/>
    <lineage>
        <taxon>Bacteria</taxon>
        <taxon>Bacillati</taxon>
        <taxon>Actinomycetota</taxon>
        <taxon>Actinomycetes</taxon>
        <taxon>Actinomycetales</taxon>
        <taxon>Actinomycetaceae</taxon>
        <taxon>Arcanobacterium</taxon>
    </lineage>
</organism>
<dbReference type="Gene3D" id="3.40.50.300">
    <property type="entry name" value="P-loop containing nucleotide triphosphate hydrolases"/>
    <property type="match status" value="1"/>
</dbReference>
<comment type="caution">
    <text evidence="2">The sequence shown here is derived from an EMBL/GenBank/DDBJ whole genome shotgun (WGS) entry which is preliminary data.</text>
</comment>
<dbReference type="Pfam" id="PF17863">
    <property type="entry name" value="AAA_lid_2"/>
    <property type="match status" value="1"/>
</dbReference>